<sequence length="545" mass="55121">MRPLGDASTFKSDWIRGLVTARSRTVRAVPGAYGVMSRGAPAYGRVAVVIGGGCGHYPAFAGLVGPGLADAAAIGDVFTSPSAEQVYRTARAVDGGAGVLFSFGNYAGDVMHFGLAASRLAAEGIDSRTVLVTDDVASGPPERTEERRGVAGGFFVFKTAAAAAHRGDSLEQVEALARHANARTRTYGAAFAGCTLPGHDEPLFTVEPGAMELGLGIHGEAGAETVPALAPSDLADVLVDRVLDELPPGRRVAVLLNGLGRTTPEDLLICYGHVHDRLVAAGRIPYRPEVGDFVTSLGMAGISLSVTVLDDELTALYDAPCETPGFTRIAGASGPSGTSGAEGEAEDAADGSAAADVPAVLPEGSDEPPRGVAAELLAAALDVVREHEEELGRLDAVCGDGDHGQGMVRGLRAALAAAQAGPADEDEDGDGDADSVGTGEDGEDAQRVGRRLLRAGTALSDAAGGASGALYGLLLTEIGAGLGRSAEGPVTLDAVAASVDSAFEAVRELGGAEVGEKTLLDALDPFRAGLLAQRGSGTPLAAAWT</sequence>
<feature type="domain" description="DhaK" evidence="7">
    <location>
        <begin position="6"/>
        <end position="326"/>
    </location>
</feature>
<name>A0A1E7KIN2_9ACTN</name>
<evidence type="ECO:0000256" key="1">
    <source>
        <dbReference type="ARBA" id="ARBA00022679"/>
    </source>
</evidence>
<evidence type="ECO:0000313" key="8">
    <source>
        <dbReference type="EMBL" id="OEV03736.1"/>
    </source>
</evidence>
<dbReference type="GO" id="GO:0005524">
    <property type="term" value="F:ATP binding"/>
    <property type="evidence" value="ECO:0007669"/>
    <property type="project" value="UniProtKB-KW"/>
</dbReference>
<dbReference type="PROSITE" id="PS51480">
    <property type="entry name" value="DHAL"/>
    <property type="match status" value="1"/>
</dbReference>
<evidence type="ECO:0000259" key="7">
    <source>
        <dbReference type="PROSITE" id="PS51481"/>
    </source>
</evidence>
<feature type="region of interest" description="Disordered" evidence="5">
    <location>
        <begin position="328"/>
        <end position="354"/>
    </location>
</feature>
<dbReference type="PANTHER" id="PTHR28629:SF4">
    <property type="entry name" value="TRIOKINASE_FMN CYCLASE"/>
    <property type="match status" value="1"/>
</dbReference>
<evidence type="ECO:0000256" key="3">
    <source>
        <dbReference type="ARBA" id="ARBA00022777"/>
    </source>
</evidence>
<dbReference type="EMBL" id="LJGW01000703">
    <property type="protein sequence ID" value="OEV03736.1"/>
    <property type="molecule type" value="Genomic_DNA"/>
</dbReference>
<dbReference type="SUPFAM" id="SSF82549">
    <property type="entry name" value="DAK1/DegV-like"/>
    <property type="match status" value="1"/>
</dbReference>
<dbReference type="FunFam" id="3.40.50.10440:FF:000001">
    <property type="entry name" value="Dihydroxyacetone kinase, DhaK subunit"/>
    <property type="match status" value="1"/>
</dbReference>
<dbReference type="Pfam" id="PF02734">
    <property type="entry name" value="Dak2"/>
    <property type="match status" value="1"/>
</dbReference>
<keyword evidence="3 8" id="KW-0418">Kinase</keyword>
<dbReference type="InterPro" id="IPR004007">
    <property type="entry name" value="DhaL_dom"/>
</dbReference>
<dbReference type="GO" id="GO:0005829">
    <property type="term" value="C:cytosol"/>
    <property type="evidence" value="ECO:0007669"/>
    <property type="project" value="TreeGrafter"/>
</dbReference>
<evidence type="ECO:0000313" key="9">
    <source>
        <dbReference type="Proteomes" id="UP000176005"/>
    </source>
</evidence>
<keyword evidence="1" id="KW-0808">Transferase</keyword>
<dbReference type="NCBIfam" id="NF011049">
    <property type="entry name" value="PRK14479.1"/>
    <property type="match status" value="1"/>
</dbReference>
<dbReference type="AlphaFoldDB" id="A0A1E7KIN2"/>
<evidence type="ECO:0000256" key="2">
    <source>
        <dbReference type="ARBA" id="ARBA00022741"/>
    </source>
</evidence>
<dbReference type="RefSeq" id="WP_070020580.1">
    <property type="nucleotide sequence ID" value="NZ_LJGW01000703.1"/>
</dbReference>
<dbReference type="SUPFAM" id="SSF101473">
    <property type="entry name" value="DhaL-like"/>
    <property type="match status" value="1"/>
</dbReference>
<dbReference type="SMART" id="SM01120">
    <property type="entry name" value="Dak2"/>
    <property type="match status" value="1"/>
</dbReference>
<protein>
    <submittedName>
        <fullName evidence="8">Dihydroxyacetone kinase</fullName>
    </submittedName>
</protein>
<dbReference type="PROSITE" id="PS51481">
    <property type="entry name" value="DHAK"/>
    <property type="match status" value="1"/>
</dbReference>
<dbReference type="Gene3D" id="3.30.1180.20">
    <property type="entry name" value="Dihydroxyacetone kinase, domain 2"/>
    <property type="match status" value="1"/>
</dbReference>
<evidence type="ECO:0000256" key="5">
    <source>
        <dbReference type="SAM" id="MobiDB-lite"/>
    </source>
</evidence>
<dbReference type="InterPro" id="IPR050861">
    <property type="entry name" value="Dihydroxyacetone_Kinase"/>
</dbReference>
<feature type="compositionally biased region" description="Low complexity" evidence="5">
    <location>
        <begin position="330"/>
        <end position="342"/>
    </location>
</feature>
<feature type="region of interest" description="Disordered" evidence="5">
    <location>
        <begin position="418"/>
        <end position="446"/>
    </location>
</feature>
<dbReference type="InterPro" id="IPR036117">
    <property type="entry name" value="DhaL_dom_sf"/>
</dbReference>
<dbReference type="Gene3D" id="1.25.40.340">
    <property type="match status" value="1"/>
</dbReference>
<comment type="caution">
    <text evidence="8">The sequence shown here is derived from an EMBL/GenBank/DDBJ whole genome shotgun (WGS) entry which is preliminary data.</text>
</comment>
<dbReference type="Proteomes" id="UP000176005">
    <property type="component" value="Unassembled WGS sequence"/>
</dbReference>
<feature type="compositionally biased region" description="Acidic residues" evidence="5">
    <location>
        <begin position="423"/>
        <end position="433"/>
    </location>
</feature>
<feature type="domain" description="DhaL" evidence="6">
    <location>
        <begin position="371"/>
        <end position="545"/>
    </location>
</feature>
<proteinExistence type="predicted"/>
<dbReference type="Pfam" id="PF02733">
    <property type="entry name" value="Dak1"/>
    <property type="match status" value="1"/>
</dbReference>
<gene>
    <name evidence="8" type="ORF">AN218_32280</name>
</gene>
<reference evidence="8 9" key="1">
    <citation type="journal article" date="2016" name="Front. Microbiol.">
        <title>Comparative Genomics Analysis of Streptomyces Species Reveals Their Adaptation to the Marine Environment and Their Diversity at the Genomic Level.</title>
        <authorList>
            <person name="Tian X."/>
            <person name="Zhang Z."/>
            <person name="Yang T."/>
            <person name="Chen M."/>
            <person name="Li J."/>
            <person name="Chen F."/>
            <person name="Yang J."/>
            <person name="Li W."/>
            <person name="Zhang B."/>
            <person name="Zhang Z."/>
            <person name="Wu J."/>
            <person name="Zhang C."/>
            <person name="Long L."/>
            <person name="Xiao J."/>
        </authorList>
    </citation>
    <scope>NUCLEOTIDE SEQUENCE [LARGE SCALE GENOMIC DNA]</scope>
    <source>
        <strain evidence="8 9">SCSIO 10429</strain>
    </source>
</reference>
<accession>A0A1E7KIN2</accession>
<evidence type="ECO:0000259" key="6">
    <source>
        <dbReference type="PROSITE" id="PS51480"/>
    </source>
</evidence>
<dbReference type="GO" id="GO:0019563">
    <property type="term" value="P:glycerol catabolic process"/>
    <property type="evidence" value="ECO:0007669"/>
    <property type="project" value="TreeGrafter"/>
</dbReference>
<dbReference type="Gene3D" id="3.40.50.10440">
    <property type="entry name" value="Dihydroxyacetone kinase, domain 1"/>
    <property type="match status" value="1"/>
</dbReference>
<dbReference type="InterPro" id="IPR004006">
    <property type="entry name" value="DhaK_dom"/>
</dbReference>
<feature type="non-terminal residue" evidence="8">
    <location>
        <position position="545"/>
    </location>
</feature>
<organism evidence="8 9">
    <name type="scientific">Streptomyces nanshensis</name>
    <dbReference type="NCBI Taxonomy" id="518642"/>
    <lineage>
        <taxon>Bacteria</taxon>
        <taxon>Bacillati</taxon>
        <taxon>Actinomycetota</taxon>
        <taxon>Actinomycetes</taxon>
        <taxon>Kitasatosporales</taxon>
        <taxon>Streptomycetaceae</taxon>
        <taxon>Streptomyces</taxon>
    </lineage>
</organism>
<evidence type="ECO:0000256" key="4">
    <source>
        <dbReference type="ARBA" id="ARBA00022840"/>
    </source>
</evidence>
<dbReference type="PANTHER" id="PTHR28629">
    <property type="entry name" value="TRIOKINASE/FMN CYCLASE"/>
    <property type="match status" value="1"/>
</dbReference>
<dbReference type="GO" id="GO:0004371">
    <property type="term" value="F:glycerone kinase activity"/>
    <property type="evidence" value="ECO:0007669"/>
    <property type="project" value="InterPro"/>
</dbReference>
<keyword evidence="2" id="KW-0547">Nucleotide-binding</keyword>
<keyword evidence="4" id="KW-0067">ATP-binding</keyword>
<keyword evidence="9" id="KW-1185">Reference proteome</keyword>